<dbReference type="KEGG" id="acab:QRX50_38545"/>
<dbReference type="GO" id="GO:0006355">
    <property type="term" value="P:regulation of DNA-templated transcription"/>
    <property type="evidence" value="ECO:0007669"/>
    <property type="project" value="InterPro"/>
</dbReference>
<keyword evidence="2" id="KW-0067">ATP-binding</keyword>
<feature type="domain" description="HTH luxR-type" evidence="3">
    <location>
        <begin position="845"/>
        <end position="910"/>
    </location>
</feature>
<dbReference type="PROSITE" id="PS50043">
    <property type="entry name" value="HTH_LUXR_2"/>
    <property type="match status" value="1"/>
</dbReference>
<evidence type="ECO:0000313" key="4">
    <source>
        <dbReference type="EMBL" id="WIX77253.1"/>
    </source>
</evidence>
<dbReference type="GO" id="GO:0003677">
    <property type="term" value="F:DNA binding"/>
    <property type="evidence" value="ECO:0007669"/>
    <property type="project" value="InterPro"/>
</dbReference>
<proteinExistence type="predicted"/>
<evidence type="ECO:0000313" key="5">
    <source>
        <dbReference type="Proteomes" id="UP001236014"/>
    </source>
</evidence>
<evidence type="ECO:0000259" key="3">
    <source>
        <dbReference type="PROSITE" id="PS50043"/>
    </source>
</evidence>
<dbReference type="RefSeq" id="WP_285967994.1">
    <property type="nucleotide sequence ID" value="NZ_CP127294.1"/>
</dbReference>
<evidence type="ECO:0000256" key="2">
    <source>
        <dbReference type="ARBA" id="ARBA00022840"/>
    </source>
</evidence>
<keyword evidence="5" id="KW-1185">Reference proteome</keyword>
<dbReference type="InterPro" id="IPR041664">
    <property type="entry name" value="AAA_16"/>
</dbReference>
<dbReference type="Proteomes" id="UP001236014">
    <property type="component" value="Chromosome"/>
</dbReference>
<dbReference type="EMBL" id="CP127294">
    <property type="protein sequence ID" value="WIX77253.1"/>
    <property type="molecule type" value="Genomic_DNA"/>
</dbReference>
<dbReference type="GO" id="GO:0005737">
    <property type="term" value="C:cytoplasm"/>
    <property type="evidence" value="ECO:0007669"/>
    <property type="project" value="TreeGrafter"/>
</dbReference>
<dbReference type="InterPro" id="IPR016032">
    <property type="entry name" value="Sig_transdc_resp-reg_C-effctor"/>
</dbReference>
<accession>A0A9Y2IEV9</accession>
<dbReference type="PANTHER" id="PTHR16305">
    <property type="entry name" value="TESTICULAR SOLUBLE ADENYLYL CYCLASE"/>
    <property type="match status" value="1"/>
</dbReference>
<dbReference type="GO" id="GO:0004016">
    <property type="term" value="F:adenylate cyclase activity"/>
    <property type="evidence" value="ECO:0007669"/>
    <property type="project" value="TreeGrafter"/>
</dbReference>
<dbReference type="InterPro" id="IPR027417">
    <property type="entry name" value="P-loop_NTPase"/>
</dbReference>
<name>A0A9Y2IEV9_9PSEU</name>
<gene>
    <name evidence="4" type="ORF">QRX50_38545</name>
</gene>
<dbReference type="Pfam" id="PF00196">
    <property type="entry name" value="GerE"/>
    <property type="match status" value="1"/>
</dbReference>
<evidence type="ECO:0000256" key="1">
    <source>
        <dbReference type="ARBA" id="ARBA00022741"/>
    </source>
</evidence>
<dbReference type="InterPro" id="IPR036388">
    <property type="entry name" value="WH-like_DNA-bd_sf"/>
</dbReference>
<reference evidence="4 5" key="1">
    <citation type="submission" date="2023-06" db="EMBL/GenBank/DDBJ databases">
        <authorList>
            <person name="Oyuntsetseg B."/>
            <person name="Kim S.B."/>
        </authorList>
    </citation>
    <scope>NUCLEOTIDE SEQUENCE [LARGE SCALE GENOMIC DNA]</scope>
    <source>
        <strain evidence="4 5">2-15</strain>
    </source>
</reference>
<dbReference type="SUPFAM" id="SSF52540">
    <property type="entry name" value="P-loop containing nucleoside triphosphate hydrolases"/>
    <property type="match status" value="1"/>
</dbReference>
<dbReference type="PRINTS" id="PR00038">
    <property type="entry name" value="HTHLUXR"/>
</dbReference>
<dbReference type="Gene3D" id="1.10.10.10">
    <property type="entry name" value="Winged helix-like DNA-binding domain superfamily/Winged helix DNA-binding domain"/>
    <property type="match status" value="1"/>
</dbReference>
<dbReference type="GO" id="GO:0005524">
    <property type="term" value="F:ATP binding"/>
    <property type="evidence" value="ECO:0007669"/>
    <property type="project" value="UniProtKB-KW"/>
</dbReference>
<dbReference type="InterPro" id="IPR000792">
    <property type="entry name" value="Tscrpt_reg_LuxR_C"/>
</dbReference>
<keyword evidence="1" id="KW-0547">Nucleotide-binding</keyword>
<dbReference type="SMART" id="SM00421">
    <property type="entry name" value="HTH_LUXR"/>
    <property type="match status" value="1"/>
</dbReference>
<dbReference type="AlphaFoldDB" id="A0A9Y2IEV9"/>
<organism evidence="4 5">
    <name type="scientific">Amycolatopsis carbonis</name>
    <dbReference type="NCBI Taxonomy" id="715471"/>
    <lineage>
        <taxon>Bacteria</taxon>
        <taxon>Bacillati</taxon>
        <taxon>Actinomycetota</taxon>
        <taxon>Actinomycetes</taxon>
        <taxon>Pseudonocardiales</taxon>
        <taxon>Pseudonocardiaceae</taxon>
        <taxon>Amycolatopsis</taxon>
    </lineage>
</organism>
<dbReference type="Pfam" id="PF13191">
    <property type="entry name" value="AAA_16"/>
    <property type="match status" value="1"/>
</dbReference>
<protein>
    <submittedName>
        <fullName evidence="4">AAA family ATPase</fullName>
    </submittedName>
</protein>
<dbReference type="CDD" id="cd06170">
    <property type="entry name" value="LuxR_C_like"/>
    <property type="match status" value="1"/>
</dbReference>
<sequence>MPLIGRDDEIASIRSFFEGAGVRGGALLVVGEAGVGKSAVLDEFAAGEAGRGTRVVRAAGAQFEAEVGYSALNQLLFPLGEEMAALTDTHRTALRCALGFEVGPAPDRLVVSNAALLWLRSVAAETPLLIVIDDLHWVDRASAEVLGFVARRLVGSPIVFLAACRSADRGFFQDSGLAEAVLPPLPARAARTLVDRHFPELAPAVRHRLLAEAAGNPLALLELPSALDGDQRTDFTTLPEVLPLSDRLQVLFTSRVRGLPERCRLMMLLGALGGSVEVARLRTAGGETCDLDDLAPAEAARLVQLSGTRLGFRHPLIGAAVVEASAERERRWAHRALAGVVATPERRVRHLAESSVGVDADIAAQLDETAQALLRQGDALGAVAALTRAAELSPDPADRGRRLAEAAYVGADAGGELATASRLLGDARRSGSLPTHSLPGAAAAAHLLINSDGDVTTAHRLLAGAIEAGDHGFDAGDAVLVEALLNLLLISWYVGTQPAWETFHRLVGRLEPEPPPVLRVNATVFSDPARATDEDVAELDAVIDTVGGDEDPTRLIRIGTAAVFADRLPRLREAERHLAQSRHAGKGPARRHLGALMHLGIDGFQSGRWDEAWEFADEGLAVCTEHGLRFFHWYFHWVQALVAAGRGEVEAARQLTDGMAQWAIAHQAAGITYFAWQARALSDIGAGAYDDAYHHASQVSPAGELARYRPGALWVAPELVEAALFTGRRAEANAHAAALREARLGKLSPRLRLVTAAATAMTADDDTARERFEAALSGPALDRWPFDLARVRLAYGERLRRLRSTSAAREQLTIAHDTLAALGAVPWRDRAANELRATGLTRQSAPDAKAPLTPQEREIAELAGAGLTNKQIGQKLYISHRTVGDHLYKIFPKLGITSRAALRDALTTYDDRDRSDKPVM</sequence>
<dbReference type="SUPFAM" id="SSF46894">
    <property type="entry name" value="C-terminal effector domain of the bipartite response regulators"/>
    <property type="match status" value="1"/>
</dbReference>
<dbReference type="PANTHER" id="PTHR16305:SF35">
    <property type="entry name" value="TRANSCRIPTIONAL ACTIVATOR DOMAIN"/>
    <property type="match status" value="1"/>
</dbReference>